<dbReference type="Proteomes" id="UP000663814">
    <property type="component" value="Unassembled WGS sequence"/>
</dbReference>
<evidence type="ECO:0000259" key="2">
    <source>
        <dbReference type="PROSITE" id="PS50965"/>
    </source>
</evidence>
<feature type="transmembrane region" description="Helical" evidence="1">
    <location>
        <begin position="196"/>
        <end position="217"/>
    </location>
</feature>
<comment type="caution">
    <text evidence="3">The sequence shown here is derived from an EMBL/GenBank/DDBJ whole genome shotgun (WGS) entry which is preliminary data.</text>
</comment>
<dbReference type="InterPro" id="IPR011528">
    <property type="entry name" value="NERD"/>
</dbReference>
<keyword evidence="1" id="KW-0812">Transmembrane</keyword>
<keyword evidence="1" id="KW-1133">Transmembrane helix</keyword>
<organism evidence="3 4">
    <name type="scientific">Rheinheimera maricola</name>
    <dbReference type="NCBI Taxonomy" id="2793282"/>
    <lineage>
        <taxon>Bacteria</taxon>
        <taxon>Pseudomonadati</taxon>
        <taxon>Pseudomonadota</taxon>
        <taxon>Gammaproteobacteria</taxon>
        <taxon>Chromatiales</taxon>
        <taxon>Chromatiaceae</taxon>
        <taxon>Rheinheimera</taxon>
    </lineage>
</organism>
<accession>A0ABS7X6Z6</accession>
<protein>
    <submittedName>
        <fullName evidence="3">NERD domain-containing protein</fullName>
    </submittedName>
</protein>
<evidence type="ECO:0000313" key="3">
    <source>
        <dbReference type="EMBL" id="MBZ9611314.1"/>
    </source>
</evidence>
<reference evidence="3 4" key="1">
    <citation type="submission" date="2020-12" db="EMBL/GenBank/DDBJ databases">
        <authorList>
            <person name="Ruan W."/>
            <person name="Khan S.A."/>
            <person name="Jeon C.O."/>
        </authorList>
    </citation>
    <scope>NUCLEOTIDE SEQUENCE [LARGE SCALE GENOMIC DNA]</scope>
    <source>
        <strain evidence="3 4">MA-13</strain>
    </source>
</reference>
<name>A0ABS7X6Z6_9GAMM</name>
<reference evidence="3 4" key="2">
    <citation type="submission" date="2021-08" db="EMBL/GenBank/DDBJ databases">
        <title>Rheinheimera aquimaris sp. nov., isolated from seawater of the East Sea in Korea.</title>
        <authorList>
            <person name="Kim K.H."/>
            <person name="Wenting R."/>
            <person name="Kim K.R."/>
            <person name="Jeon C.O."/>
        </authorList>
    </citation>
    <scope>NUCLEOTIDE SEQUENCE [LARGE SCALE GENOMIC DNA]</scope>
    <source>
        <strain evidence="3 4">MA-13</strain>
    </source>
</reference>
<feature type="domain" description="NERD" evidence="2">
    <location>
        <begin position="223"/>
        <end position="340"/>
    </location>
</feature>
<dbReference type="PROSITE" id="PS50965">
    <property type="entry name" value="NERD"/>
    <property type="match status" value="1"/>
</dbReference>
<gene>
    <name evidence="3" type="ORF">I4W93_006860</name>
</gene>
<dbReference type="RefSeq" id="WP_205309491.1">
    <property type="nucleotide sequence ID" value="NZ_JAERPS020000002.1"/>
</dbReference>
<keyword evidence="1" id="KW-0472">Membrane</keyword>
<proteinExistence type="predicted"/>
<evidence type="ECO:0000313" key="4">
    <source>
        <dbReference type="Proteomes" id="UP000663814"/>
    </source>
</evidence>
<keyword evidence="4" id="KW-1185">Reference proteome</keyword>
<dbReference type="EMBL" id="JAERPS020000002">
    <property type="protein sequence ID" value="MBZ9611314.1"/>
    <property type="molecule type" value="Genomic_DNA"/>
</dbReference>
<dbReference type="Pfam" id="PF08378">
    <property type="entry name" value="NERD"/>
    <property type="match status" value="1"/>
</dbReference>
<sequence length="389" mass="42714">MRGLLLSLLLFILGSPMVYGQQQYTEGACILLQQQIARFSHQKQNSNYRSATREYDRFCRKPAKPPQRQIAAKDQAVGAKPVETTTALDAVLPIPEVQTTADVAGVDTTVDAEASVKLVADEVASAASTVSTAPEPVSAQIASTQTGSVANNTDSLSQVSDTGLRLSVSTADNAMSSGGFTGVEYVLTTMLNNMPLIIANIFALLLAVFLLTSWFGLNLPGFKGVFAEYKLNRLLHWRLPAQYQHFRKLKLLTKKDELIVVDHLVLSPYGIFVIAVKSNRGRISGNETQANWTRHYFGSSKQLMNPLHQNFKNVEAVKHWLELKDSDAAQWLHSVAAFSRVAQFEAGMPANVTYVDAVSGYIKQFSEPCLTNEQLNRFSALLSMASSEH</sequence>
<evidence type="ECO:0000256" key="1">
    <source>
        <dbReference type="SAM" id="Phobius"/>
    </source>
</evidence>